<proteinExistence type="predicted"/>
<reference evidence="8" key="2">
    <citation type="journal article" date="2008" name="Nucleic Acids Res.">
        <title>The rice annotation project database (RAP-DB): 2008 update.</title>
        <authorList>
            <consortium name="The rice annotation project (RAP)"/>
        </authorList>
    </citation>
    <scope>GENOME REANNOTATION</scope>
    <source>
        <strain evidence="8">cv. Nipponbare</strain>
    </source>
</reference>
<dbReference type="SUPFAM" id="SSF81837">
    <property type="entry name" value="BEACH domain"/>
    <property type="match status" value="1"/>
</dbReference>
<evidence type="ECO:0000256" key="2">
    <source>
        <dbReference type="ARBA" id="ARBA00022737"/>
    </source>
</evidence>
<evidence type="ECO:0000259" key="6">
    <source>
        <dbReference type="PROSITE" id="PS51783"/>
    </source>
</evidence>
<dbReference type="SMART" id="SM00320">
    <property type="entry name" value="WD40"/>
    <property type="match status" value="4"/>
</dbReference>
<gene>
    <name evidence="7" type="primary">P0710B08.39</name>
</gene>
<evidence type="ECO:0000313" key="8">
    <source>
        <dbReference type="Proteomes" id="UP000000763"/>
    </source>
</evidence>
<dbReference type="InterPro" id="IPR023362">
    <property type="entry name" value="PH-BEACH_dom"/>
</dbReference>
<dbReference type="Pfam" id="PF20426">
    <property type="entry name" value="NBCH_WD40"/>
    <property type="match status" value="1"/>
</dbReference>
<dbReference type="Pfam" id="PF14844">
    <property type="entry name" value="PH_BEACH"/>
    <property type="match status" value="1"/>
</dbReference>
<dbReference type="PANTHER" id="PTHR13743">
    <property type="entry name" value="BEIGE/BEACH-RELATED"/>
    <property type="match status" value="1"/>
</dbReference>
<keyword evidence="2" id="KW-0677">Repeat</keyword>
<reference evidence="8" key="1">
    <citation type="journal article" date="2005" name="Nature">
        <title>The map-based sequence of the rice genome.</title>
        <authorList>
            <consortium name="International rice genome sequencing project (IRGSP)"/>
            <person name="Matsumoto T."/>
            <person name="Wu J."/>
            <person name="Kanamori H."/>
            <person name="Katayose Y."/>
            <person name="Fujisawa M."/>
            <person name="Namiki N."/>
            <person name="Mizuno H."/>
            <person name="Yamamoto K."/>
            <person name="Antonio B.A."/>
            <person name="Baba T."/>
            <person name="Sakata K."/>
            <person name="Nagamura Y."/>
            <person name="Aoki H."/>
            <person name="Arikawa K."/>
            <person name="Arita K."/>
            <person name="Bito T."/>
            <person name="Chiden Y."/>
            <person name="Fujitsuka N."/>
            <person name="Fukunaka R."/>
            <person name="Hamada M."/>
            <person name="Harada C."/>
            <person name="Hayashi A."/>
            <person name="Hijishita S."/>
            <person name="Honda M."/>
            <person name="Hosokawa S."/>
            <person name="Ichikawa Y."/>
            <person name="Idonuma A."/>
            <person name="Iijima M."/>
            <person name="Ikeda M."/>
            <person name="Ikeno M."/>
            <person name="Ito K."/>
            <person name="Ito S."/>
            <person name="Ito T."/>
            <person name="Ito Y."/>
            <person name="Ito Y."/>
            <person name="Iwabuchi A."/>
            <person name="Kamiya K."/>
            <person name="Karasawa W."/>
            <person name="Kurita K."/>
            <person name="Katagiri S."/>
            <person name="Kikuta A."/>
            <person name="Kobayashi H."/>
            <person name="Kobayashi N."/>
            <person name="Machita K."/>
            <person name="Maehara T."/>
            <person name="Masukawa M."/>
            <person name="Mizubayashi T."/>
            <person name="Mukai Y."/>
            <person name="Nagasaki H."/>
            <person name="Nagata Y."/>
            <person name="Naito S."/>
            <person name="Nakashima M."/>
            <person name="Nakama Y."/>
            <person name="Nakamichi Y."/>
            <person name="Nakamura M."/>
            <person name="Meguro A."/>
            <person name="Negishi M."/>
            <person name="Ohta I."/>
            <person name="Ohta T."/>
            <person name="Okamoto M."/>
            <person name="Ono N."/>
            <person name="Saji S."/>
            <person name="Sakaguchi M."/>
            <person name="Sakai K."/>
            <person name="Shibata M."/>
            <person name="Shimokawa T."/>
            <person name="Song J."/>
            <person name="Takazaki Y."/>
            <person name="Terasawa K."/>
            <person name="Tsugane M."/>
            <person name="Tsuji K."/>
            <person name="Ueda S."/>
            <person name="Waki K."/>
            <person name="Yamagata H."/>
            <person name="Yamamoto M."/>
            <person name="Yamamoto S."/>
            <person name="Yamane H."/>
            <person name="Yoshiki S."/>
            <person name="Yoshihara R."/>
            <person name="Yukawa K."/>
            <person name="Zhong H."/>
            <person name="Yano M."/>
            <person name="Yuan Q."/>
            <person name="Ouyang S."/>
            <person name="Liu J."/>
            <person name="Jones K.M."/>
            <person name="Gansberger K."/>
            <person name="Moffat K."/>
            <person name="Hill J."/>
            <person name="Bera J."/>
            <person name="Fadrosh D."/>
            <person name="Jin S."/>
            <person name="Johri S."/>
            <person name="Kim M."/>
            <person name="Overton L."/>
            <person name="Reardon M."/>
            <person name="Tsitrin T."/>
            <person name="Vuong H."/>
            <person name="Weaver B."/>
            <person name="Ciecko A."/>
            <person name="Tallon L."/>
            <person name="Jackson J."/>
            <person name="Pai G."/>
            <person name="Aken S.V."/>
            <person name="Utterback T."/>
            <person name="Reidmuller S."/>
            <person name="Feldblyum T."/>
            <person name="Hsiao J."/>
            <person name="Zismann V."/>
            <person name="Iobst S."/>
            <person name="de Vazeille A.R."/>
            <person name="Buell C.R."/>
            <person name="Ying K."/>
            <person name="Li Y."/>
            <person name="Lu T."/>
            <person name="Huang Y."/>
            <person name="Zhao Q."/>
            <person name="Feng Q."/>
            <person name="Zhang L."/>
            <person name="Zhu J."/>
            <person name="Weng Q."/>
            <person name="Mu J."/>
            <person name="Lu Y."/>
            <person name="Fan D."/>
            <person name="Liu Y."/>
            <person name="Guan J."/>
            <person name="Zhang Y."/>
            <person name="Yu S."/>
            <person name="Liu X."/>
            <person name="Zhang Y."/>
            <person name="Hong G."/>
            <person name="Han B."/>
            <person name="Choisne N."/>
            <person name="Demange N."/>
            <person name="Orjeda G."/>
            <person name="Samain S."/>
            <person name="Cattolico L."/>
            <person name="Pelletier E."/>
            <person name="Couloux A."/>
            <person name="Segurens B."/>
            <person name="Wincker P."/>
            <person name="D'Hont A."/>
            <person name="Scarpelli C."/>
            <person name="Weissenbach J."/>
            <person name="Salanoubat M."/>
            <person name="Quetier F."/>
            <person name="Yu Y."/>
            <person name="Kim H.R."/>
            <person name="Rambo T."/>
            <person name="Currie J."/>
            <person name="Collura K."/>
            <person name="Luo M."/>
            <person name="Yang T."/>
            <person name="Ammiraju J.S.S."/>
            <person name="Engler F."/>
            <person name="Soderlund C."/>
            <person name="Wing R.A."/>
            <person name="Palmer L.E."/>
            <person name="de la Bastide M."/>
            <person name="Spiegel L."/>
            <person name="Nascimento L."/>
            <person name="Zutavern T."/>
            <person name="O'Shaughnessy A."/>
            <person name="Dike S."/>
            <person name="Dedhia N."/>
            <person name="Preston R."/>
            <person name="Balija V."/>
            <person name="McCombie W.R."/>
            <person name="Chow T."/>
            <person name="Chen H."/>
            <person name="Chung M."/>
            <person name="Chen C."/>
            <person name="Shaw J."/>
            <person name="Wu H."/>
            <person name="Hsiao K."/>
            <person name="Chao Y."/>
            <person name="Chu M."/>
            <person name="Cheng C."/>
            <person name="Hour A."/>
            <person name="Lee P."/>
            <person name="Lin S."/>
            <person name="Lin Y."/>
            <person name="Liou J."/>
            <person name="Liu S."/>
            <person name="Hsing Y."/>
            <person name="Raghuvanshi S."/>
            <person name="Mohanty A."/>
            <person name="Bharti A.K."/>
            <person name="Gaur A."/>
            <person name="Gupta V."/>
            <person name="Kumar D."/>
            <person name="Ravi V."/>
            <person name="Vij S."/>
            <person name="Kapur A."/>
            <person name="Khurana P."/>
            <person name="Khurana P."/>
            <person name="Khurana J.P."/>
            <person name="Tyagi A.K."/>
            <person name="Gaikwad K."/>
            <person name="Singh A."/>
            <person name="Dalal V."/>
            <person name="Srivastava S."/>
            <person name="Dixit A."/>
            <person name="Pal A.K."/>
            <person name="Ghazi I.A."/>
            <person name="Yadav M."/>
            <person name="Pandit A."/>
            <person name="Bhargava A."/>
            <person name="Sureshbabu K."/>
            <person name="Batra K."/>
            <person name="Sharma T.R."/>
            <person name="Mohapatra T."/>
            <person name="Singh N.K."/>
            <person name="Messing J."/>
            <person name="Nelson A.B."/>
            <person name="Fuks G."/>
            <person name="Kavchok S."/>
            <person name="Keizer G."/>
            <person name="Linton E."/>
            <person name="Llaca V."/>
            <person name="Song R."/>
            <person name="Tanyolac B."/>
            <person name="Young S."/>
            <person name="Ho-Il K."/>
            <person name="Hahn J.H."/>
            <person name="Sangsakoo G."/>
            <person name="Vanavichit A."/>
            <person name="de Mattos Luiz.A.T."/>
            <person name="Zimmer P.D."/>
            <person name="Malone G."/>
            <person name="Dellagostin O."/>
            <person name="de Oliveira A.C."/>
            <person name="Bevan M."/>
            <person name="Bancroft I."/>
            <person name="Minx P."/>
            <person name="Cordum H."/>
            <person name="Wilson R."/>
            <person name="Cheng Z."/>
            <person name="Jin W."/>
            <person name="Jiang J."/>
            <person name="Leong S.A."/>
            <person name="Iwama H."/>
            <person name="Gojobori T."/>
            <person name="Itoh T."/>
            <person name="Niimura Y."/>
            <person name="Fujii Y."/>
            <person name="Habara T."/>
            <person name="Sakai H."/>
            <person name="Sato Y."/>
            <person name="Wilson G."/>
            <person name="Kumar K."/>
            <person name="McCouch S."/>
            <person name="Juretic N."/>
            <person name="Hoen D."/>
            <person name="Wright S."/>
            <person name="Bruskiewich R."/>
            <person name="Bureau T."/>
            <person name="Miyao A."/>
            <person name="Hirochika H."/>
            <person name="Nishikawa T."/>
            <person name="Kadowaki K."/>
            <person name="Sugiura M."/>
            <person name="Burr B."/>
            <person name="Sasaki T."/>
        </authorList>
    </citation>
    <scope>NUCLEOTIDE SEQUENCE [LARGE SCALE GENOMIC DNA]</scope>
    <source>
        <strain evidence="8">cv. Nipponbare</strain>
    </source>
</reference>
<dbReference type="PROSITE" id="PS50294">
    <property type="entry name" value="WD_REPEATS_REGION"/>
    <property type="match status" value="1"/>
</dbReference>
<evidence type="ECO:0000259" key="5">
    <source>
        <dbReference type="PROSITE" id="PS50197"/>
    </source>
</evidence>
<feature type="domain" description="BEACH-type PH" evidence="6">
    <location>
        <begin position="646"/>
        <end position="793"/>
    </location>
</feature>
<dbReference type="InterPro" id="IPR036372">
    <property type="entry name" value="BEACH_dom_sf"/>
</dbReference>
<dbReference type="PROSITE" id="PS51783">
    <property type="entry name" value="PH_BEACH"/>
    <property type="match status" value="1"/>
</dbReference>
<dbReference type="InterPro" id="IPR031570">
    <property type="entry name" value="NBEA/BDCP_DUF4704"/>
</dbReference>
<dbReference type="InterPro" id="IPR000409">
    <property type="entry name" value="BEACH_dom"/>
</dbReference>
<keyword evidence="1 3" id="KW-0853">WD repeat</keyword>
<protein>
    <submittedName>
        <fullName evidence="7">LvsC-like</fullName>
    </submittedName>
</protein>
<dbReference type="Pfam" id="PF15787">
    <property type="entry name" value="DUF4704"/>
    <property type="match status" value="2"/>
</dbReference>
<organism evidence="7 8">
    <name type="scientific">Oryza sativa subsp. japonica</name>
    <name type="common">Rice</name>
    <dbReference type="NCBI Taxonomy" id="39947"/>
    <lineage>
        <taxon>Eukaryota</taxon>
        <taxon>Viridiplantae</taxon>
        <taxon>Streptophyta</taxon>
        <taxon>Embryophyta</taxon>
        <taxon>Tracheophyta</taxon>
        <taxon>Spermatophyta</taxon>
        <taxon>Magnoliopsida</taxon>
        <taxon>Liliopsida</taxon>
        <taxon>Poales</taxon>
        <taxon>Poaceae</taxon>
        <taxon>BOP clade</taxon>
        <taxon>Oryzoideae</taxon>
        <taxon>Oryzeae</taxon>
        <taxon>Oryzinae</taxon>
        <taxon>Oryza</taxon>
        <taxon>Oryza sativa</taxon>
    </lineage>
</organism>
<dbReference type="InterPro" id="IPR036322">
    <property type="entry name" value="WD40_repeat_dom_sf"/>
</dbReference>
<dbReference type="CDD" id="cd06071">
    <property type="entry name" value="Beach"/>
    <property type="match status" value="1"/>
</dbReference>
<dbReference type="Gene3D" id="2.130.10.10">
    <property type="entry name" value="YVTN repeat-like/Quinoprotein amine dehydrogenase"/>
    <property type="match status" value="1"/>
</dbReference>
<dbReference type="PROSITE" id="PS50082">
    <property type="entry name" value="WD_REPEATS_2"/>
    <property type="match status" value="1"/>
</dbReference>
<dbReference type="PROSITE" id="PS50197">
    <property type="entry name" value="BEACH"/>
    <property type="match status" value="1"/>
</dbReference>
<sequence>MGGTKLCSRHLPQDIIYCVGGVSVFFPLFSCNAVTDGEQSCHTSVINGKLRAEVIELVASVLDANVSNQQQMYLLSGLSIMGFLLQSATPKLLNIETLSALKYMFDVLRNCGMSKVLLKDAILQIYLNPQIWVHSSYEVQRDLYMFLLKYFETDGRFLPLLCGLPRIIDIVCQYYSEYVDCRCAVGSKSLLRTGNKQVVGDRPKIEEICKLRLLLLSLAEMSLKLQVCLADIRALASLFERNQDVACVEDILKMIIRALSEGPVLSSFLEHVNCLGGCCIFINLLKRFYQEHSWNYWLETSTKLDVLKEYSLVSKGELDNVEIDEVILVRKLYALVLAYYLSAVKGGWHQLEDTVNYFLLKFGQGQLSSSYLLRDILDDIVGSLLQTSSEENIILSQPCCDNVLYLLKLIQELLFNQIGIKLLATVEVKHMKAVQADRLSQLDELQSKLNEHFTEETQLEKMIEDNIHISITSALSADDKRKIAFRLAFDEDQQIVADKWIHISRALIDERGPWSANPFPNDVVTHWKLDKTEDKWRRRLKLKRNYKFDERLCQPSYSRNESTEACVDQSSLSTKVPLKLKRFLLKGVRAIFEDNAYEPIEDTNDTGESSQSSLLENQNPNNVSDLSDYRTAVQNKKESASNNGDNDYTKVLCSVHCVLITPKRKLAGQLDITRTVLHFSFEFLVEGTGGSSVFSKFKEIEDSDCKSDLGSVERLDGGRDYVIKTPNGVLMQKQSNKIKHHRRWNITKIKAVHWTRYLLQYTATEIFFDDSNAPIFLNFSSQKDAKNAGSLLVSLRNEALFPKGSTKGKSRVISFVDRRVALEMAENARDRWIKREISNFEYLMILNTLAGRSYNDLTQYPVFPWVLTDYTSEKLDFNKSSTFRDLSKPIGALDEKRFEVFEDRYVNFDDPDIPSFYYGSHYSTMGIVLHYLLRLEPFTTLHRSLQGGKFDHADRLFQSIDSAYKNSLSNTSDVKELIPEFFYMPEFLENSNSYHLGVRQDGEPLGDVVLPPWAKGSPEEFIHINREALESEYVSSNLHHWIDLIFGYKQRGQPAVEAANIFYYVTYEGAVDLENMDDLLQKSAIEDQIANFGQTPIQIFRVKHPRRGPPVPIAHPLYFAPQSIALTSSVSSTISHMSALLFIGLLDNTVILMNEGLILSIKLWLTTQLQSGGNFTFSGPQDHFFGIGSDVISPRKIGTFLAENVNFGRQCLATMQINSDKYLILCGNWENSFQIISLSDGRIVQSIRQHKDVVACVAVSSRGNVVATGSYDTTVMIWHAFRGRPSDHVVMERPVHIFCGHDDIITCLFVSTELDIVISGSKDGTCIFHTLREGRYVRSIRHPSGIGLSKLVASQHGRVVFYSESDLSLHMYSINGKHIASSASGGRINCMELSCCGQFLVCAGEHGQIVLHSMHCLDIIRRYDGAGKTITSLSVTPEECILAGTKDGSLLVFSMESPLLRRKSMPRTRIKPPTAS</sequence>
<evidence type="ECO:0000313" key="7">
    <source>
        <dbReference type="EMBL" id="BAD45539.1"/>
    </source>
</evidence>
<dbReference type="InterPro" id="IPR046851">
    <property type="entry name" value="NBCH_WD40"/>
</dbReference>
<dbReference type="EMBL" id="AP003728">
    <property type="protein sequence ID" value="BAD45539.1"/>
    <property type="molecule type" value="Genomic_DNA"/>
</dbReference>
<evidence type="ECO:0000256" key="1">
    <source>
        <dbReference type="ARBA" id="ARBA00022574"/>
    </source>
</evidence>
<evidence type="ECO:0000256" key="4">
    <source>
        <dbReference type="SAM" id="MobiDB-lite"/>
    </source>
</evidence>
<feature type="region of interest" description="Disordered" evidence="4">
    <location>
        <begin position="600"/>
        <end position="626"/>
    </location>
</feature>
<dbReference type="InterPro" id="IPR015943">
    <property type="entry name" value="WD40/YVTN_repeat-like_dom_sf"/>
</dbReference>
<dbReference type="SUPFAM" id="SSF50978">
    <property type="entry name" value="WD40 repeat-like"/>
    <property type="match status" value="1"/>
</dbReference>
<dbReference type="SMART" id="SM01026">
    <property type="entry name" value="Beach"/>
    <property type="match status" value="1"/>
</dbReference>
<dbReference type="SUPFAM" id="SSF50729">
    <property type="entry name" value="PH domain-like"/>
    <property type="match status" value="1"/>
</dbReference>
<dbReference type="Gene3D" id="1.10.1540.10">
    <property type="entry name" value="BEACH domain"/>
    <property type="match status" value="1"/>
</dbReference>
<evidence type="ECO:0000256" key="3">
    <source>
        <dbReference type="PROSITE-ProRule" id="PRU00221"/>
    </source>
</evidence>
<dbReference type="Gene3D" id="2.30.29.30">
    <property type="entry name" value="Pleckstrin-homology domain (PH domain)/Phosphotyrosine-binding domain (PTB)"/>
    <property type="match status" value="1"/>
</dbReference>
<feature type="compositionally biased region" description="Polar residues" evidence="4">
    <location>
        <begin position="606"/>
        <end position="625"/>
    </location>
</feature>
<accession>Q655H8</accession>
<dbReference type="FunFam" id="1.10.1540.10:FF:000001">
    <property type="entry name" value="neurobeachin isoform X1"/>
    <property type="match status" value="1"/>
</dbReference>
<dbReference type="InterPro" id="IPR050865">
    <property type="entry name" value="BEACH_Domain"/>
</dbReference>
<dbReference type="PANTHER" id="PTHR13743:SF129">
    <property type="entry name" value="BEACH DOMAIN-CONTAINING PROTEIN"/>
    <property type="match status" value="1"/>
</dbReference>
<dbReference type="InterPro" id="IPR011993">
    <property type="entry name" value="PH-like_dom_sf"/>
</dbReference>
<dbReference type="InterPro" id="IPR001680">
    <property type="entry name" value="WD40_rpt"/>
</dbReference>
<dbReference type="Proteomes" id="UP000000763">
    <property type="component" value="Chromosome 6"/>
</dbReference>
<feature type="domain" description="BEACH" evidence="5">
    <location>
        <begin position="817"/>
        <end position="1107"/>
    </location>
</feature>
<dbReference type="Pfam" id="PF02138">
    <property type="entry name" value="Beach"/>
    <property type="match status" value="1"/>
</dbReference>
<dbReference type="CDD" id="cd01201">
    <property type="entry name" value="PH_BEACH"/>
    <property type="match status" value="1"/>
</dbReference>
<feature type="repeat" description="WD" evidence="3">
    <location>
        <begin position="1247"/>
        <end position="1278"/>
    </location>
</feature>
<dbReference type="Pfam" id="PF16057">
    <property type="entry name" value="DUF4800"/>
    <property type="match status" value="1"/>
</dbReference>
<name>Q655H8_ORYSJ</name>